<dbReference type="EMBL" id="NFEZ01000004">
    <property type="protein sequence ID" value="PLT45616.1"/>
    <property type="molecule type" value="Genomic_DNA"/>
</dbReference>
<feature type="domain" description="Calcineurin-like phosphoesterase" evidence="1">
    <location>
        <begin position="27"/>
        <end position="201"/>
    </location>
</feature>
<evidence type="ECO:0000259" key="1">
    <source>
        <dbReference type="Pfam" id="PF00149"/>
    </source>
</evidence>
<organism evidence="2 3">
    <name type="scientific">Paenibacillus pasadenensis</name>
    <dbReference type="NCBI Taxonomy" id="217090"/>
    <lineage>
        <taxon>Bacteria</taxon>
        <taxon>Bacillati</taxon>
        <taxon>Bacillota</taxon>
        <taxon>Bacilli</taxon>
        <taxon>Bacillales</taxon>
        <taxon>Paenibacillaceae</taxon>
        <taxon>Paenibacillus</taxon>
    </lineage>
</organism>
<gene>
    <name evidence="2" type="ORF">B8V81_4047</name>
</gene>
<comment type="caution">
    <text evidence="2">The sequence shown here is derived from an EMBL/GenBank/DDBJ whole genome shotgun (WGS) entry which is preliminary data.</text>
</comment>
<dbReference type="SUPFAM" id="SSF56300">
    <property type="entry name" value="Metallo-dependent phosphatases"/>
    <property type="match status" value="1"/>
</dbReference>
<dbReference type="GO" id="GO:0009245">
    <property type="term" value="P:lipid A biosynthetic process"/>
    <property type="evidence" value="ECO:0007669"/>
    <property type="project" value="TreeGrafter"/>
</dbReference>
<dbReference type="InterPro" id="IPR029052">
    <property type="entry name" value="Metallo-depent_PP-like"/>
</dbReference>
<keyword evidence="2" id="KW-0378">Hydrolase</keyword>
<name>A0A2N5N5I4_9BACL</name>
<keyword evidence="3" id="KW-1185">Reference proteome</keyword>
<sequence length="276" mass="30351">MLKEAEGTDIVPEDVPLERLPAELEGLRLLFISDIHRRRLEPDLPERIEALGGAELVLIGGDVRETGVCLEQVRSNMALLRSIAPAYAVYGNHDYDGEIEELRAALEQEGVRVLRNRHEYVAVPGRSAFRLAGTDDPRTKRDRLREALDLSDEAATAFSPRPEPGGSMPFTVLLAHDPILAHRSRHEGIEADLMLSGHTHGGQIILPLLGPAMRSSSVRKFRAGWFDLPAPAARKAGPRKVRLLVSSGYGTSKAPLRLNCPPEIHLLRLARSAARS</sequence>
<accession>A0A2N5N5I4</accession>
<dbReference type="PANTHER" id="PTHR31302">
    <property type="entry name" value="TRANSMEMBRANE PROTEIN WITH METALLOPHOSPHOESTERASE DOMAIN-RELATED"/>
    <property type="match status" value="1"/>
</dbReference>
<reference evidence="2 3" key="1">
    <citation type="submission" date="2017-05" db="EMBL/GenBank/DDBJ databases">
        <title>Functional genome analysis of Paenibacillus pasadenensis strain R16: insights on endophytic life style and antifungal activity.</title>
        <authorList>
            <person name="Passera A."/>
            <person name="Marcolungo L."/>
            <person name="Casati P."/>
            <person name="Brasca M."/>
            <person name="Quaglino F."/>
            <person name="Delledonne M."/>
        </authorList>
    </citation>
    <scope>NUCLEOTIDE SEQUENCE [LARGE SCALE GENOMIC DNA]</scope>
    <source>
        <strain evidence="2 3">R16</strain>
    </source>
</reference>
<dbReference type="AlphaFoldDB" id="A0A2N5N5I4"/>
<dbReference type="InterPro" id="IPR051158">
    <property type="entry name" value="Metallophosphoesterase_sf"/>
</dbReference>
<dbReference type="InterPro" id="IPR004843">
    <property type="entry name" value="Calcineurin-like_PHP"/>
</dbReference>
<evidence type="ECO:0000313" key="3">
    <source>
        <dbReference type="Proteomes" id="UP000234789"/>
    </source>
</evidence>
<dbReference type="PANTHER" id="PTHR31302:SF32">
    <property type="entry name" value="PHOSPHOESTERASE"/>
    <property type="match status" value="1"/>
</dbReference>
<dbReference type="GO" id="GO:0008758">
    <property type="term" value="F:UDP-2,3-diacylglucosamine hydrolase activity"/>
    <property type="evidence" value="ECO:0007669"/>
    <property type="project" value="TreeGrafter"/>
</dbReference>
<dbReference type="Proteomes" id="UP000234789">
    <property type="component" value="Unassembled WGS sequence"/>
</dbReference>
<dbReference type="Gene3D" id="3.60.21.10">
    <property type="match status" value="1"/>
</dbReference>
<evidence type="ECO:0000313" key="2">
    <source>
        <dbReference type="EMBL" id="PLT45616.1"/>
    </source>
</evidence>
<protein>
    <submittedName>
        <fullName evidence="2">Phosphoesterase</fullName>
        <ecNumber evidence="2">3.1.-.-</ecNumber>
    </submittedName>
</protein>
<dbReference type="EC" id="3.1.-.-" evidence="2"/>
<dbReference type="GO" id="GO:0016020">
    <property type="term" value="C:membrane"/>
    <property type="evidence" value="ECO:0007669"/>
    <property type="project" value="GOC"/>
</dbReference>
<dbReference type="Pfam" id="PF00149">
    <property type="entry name" value="Metallophos"/>
    <property type="match status" value="1"/>
</dbReference>
<proteinExistence type="predicted"/>